<evidence type="ECO:0000256" key="1">
    <source>
        <dbReference type="ARBA" id="ARBA00038068"/>
    </source>
</evidence>
<dbReference type="Gene3D" id="2.60.120.650">
    <property type="entry name" value="Cupin"/>
    <property type="match status" value="1"/>
</dbReference>
<evidence type="ECO:0000259" key="4">
    <source>
        <dbReference type="PROSITE" id="PS51184"/>
    </source>
</evidence>
<accession>A0AA88XHB9</accession>
<dbReference type="EMBL" id="VSWD01000014">
    <property type="protein sequence ID" value="KAK3082806.1"/>
    <property type="molecule type" value="Genomic_DNA"/>
</dbReference>
<gene>
    <name evidence="5" type="ORF">FSP39_005921</name>
</gene>
<dbReference type="SMART" id="SM00558">
    <property type="entry name" value="JmjC"/>
    <property type="match status" value="1"/>
</dbReference>
<evidence type="ECO:0000256" key="2">
    <source>
        <dbReference type="ARBA" id="ARBA00047762"/>
    </source>
</evidence>
<dbReference type="SUPFAM" id="SSF51197">
    <property type="entry name" value="Clavaminate synthase-like"/>
    <property type="match status" value="1"/>
</dbReference>
<sequence length="470" mass="55127">MKFTDFMAYWKDFISRDYPPESEILYLKDWHFNKVFPEYKAYQTPVYFSSDWLNEFWDTRDDNDDYRFVYMGPKGSWTPFHADVFRSYSWSANICGKKKWILFPPGEEKCLTNKYGHLAFDVTSEELKNENLYPHYCDLHHCYEVIQEAGEIIFVPSGWHHQVHNLEDTISINHNWINGCNIRTSWEFIKSSLRDVQTEIEDCRDMEGWHNQCQVILKASSGIDFNDFYNFMELVAENRIKRLKEIICGDEYVQNKWNLTCAHSNLKFDENNEIGNKLFSMCNTDNCLVKDINMKDYDTAFILGHGQTEHSENLVDGTNTSFLDLHLENEMQSEIEGSLDKTFAGMIMENAACTGSDSTDLKWECSDRSNKLERNTTSPITNSDSVGRESKECENVRECSNRHLDDIRDILRGFTLPNDFNPDHPIHLTFDLKVVRLILKDMMKSFSEVDIDQELVNRVSYLILKIDDHV</sequence>
<name>A0AA88XHB9_PINIB</name>
<dbReference type="GO" id="GO:0043565">
    <property type="term" value="F:sequence-specific DNA binding"/>
    <property type="evidence" value="ECO:0007669"/>
    <property type="project" value="TreeGrafter"/>
</dbReference>
<dbReference type="Proteomes" id="UP001186944">
    <property type="component" value="Unassembled WGS sequence"/>
</dbReference>
<dbReference type="InterPro" id="IPR050910">
    <property type="entry name" value="JMJD6_ArgDemeth/LysHydrox"/>
</dbReference>
<feature type="domain" description="JmjC" evidence="4">
    <location>
        <begin position="33"/>
        <end position="193"/>
    </location>
</feature>
<dbReference type="GO" id="GO:0005634">
    <property type="term" value="C:nucleus"/>
    <property type="evidence" value="ECO:0007669"/>
    <property type="project" value="TreeGrafter"/>
</dbReference>
<evidence type="ECO:0000313" key="5">
    <source>
        <dbReference type="EMBL" id="KAK3082806.1"/>
    </source>
</evidence>
<protein>
    <recommendedName>
        <fullName evidence="3">Jumonji domain-containing protein 4</fullName>
    </recommendedName>
</protein>
<comment type="caution">
    <text evidence="5">The sequence shown here is derived from an EMBL/GenBank/DDBJ whole genome shotgun (WGS) entry which is preliminary data.</text>
</comment>
<comment type="catalytic activity">
    <reaction evidence="2">
        <text>L-lysyl-[protein] + 2-oxoglutarate + O2 = 4-hydroxy-L-lysyl-[protein] + succinate + CO2</text>
        <dbReference type="Rhea" id="RHEA:57156"/>
        <dbReference type="Rhea" id="RHEA-COMP:9752"/>
        <dbReference type="Rhea" id="RHEA-COMP:15084"/>
        <dbReference type="ChEBI" id="CHEBI:15379"/>
        <dbReference type="ChEBI" id="CHEBI:16526"/>
        <dbReference type="ChEBI" id="CHEBI:16810"/>
        <dbReference type="ChEBI" id="CHEBI:29969"/>
        <dbReference type="ChEBI" id="CHEBI:30031"/>
        <dbReference type="ChEBI" id="CHEBI:141495"/>
    </reaction>
</comment>
<evidence type="ECO:0000313" key="6">
    <source>
        <dbReference type="Proteomes" id="UP001186944"/>
    </source>
</evidence>
<dbReference type="GO" id="GO:0005737">
    <property type="term" value="C:cytoplasm"/>
    <property type="evidence" value="ECO:0007669"/>
    <property type="project" value="TreeGrafter"/>
</dbReference>
<dbReference type="PROSITE" id="PS51184">
    <property type="entry name" value="JMJC"/>
    <property type="match status" value="1"/>
</dbReference>
<reference evidence="5" key="1">
    <citation type="submission" date="2019-08" db="EMBL/GenBank/DDBJ databases">
        <title>The improved chromosome-level genome for the pearl oyster Pinctada fucata martensii using PacBio sequencing and Hi-C.</title>
        <authorList>
            <person name="Zheng Z."/>
        </authorList>
    </citation>
    <scope>NUCLEOTIDE SEQUENCE</scope>
    <source>
        <strain evidence="5">ZZ-2019</strain>
        <tissue evidence="5">Adductor muscle</tissue>
    </source>
</reference>
<dbReference type="GO" id="GO:0016706">
    <property type="term" value="F:2-oxoglutarate-dependent dioxygenase activity"/>
    <property type="evidence" value="ECO:0007669"/>
    <property type="project" value="TreeGrafter"/>
</dbReference>
<dbReference type="InterPro" id="IPR003347">
    <property type="entry name" value="JmjC_dom"/>
</dbReference>
<dbReference type="AlphaFoldDB" id="A0AA88XHB9"/>
<dbReference type="PANTHER" id="PTHR12480:SF6">
    <property type="entry name" value="2-OXOGLUTARATE AND IRON-DEPENDENT OXYGENASE JMJD4"/>
    <property type="match status" value="1"/>
</dbReference>
<proteinExistence type="inferred from homology"/>
<comment type="similarity">
    <text evidence="1">Belongs to the JMJD6 family.</text>
</comment>
<dbReference type="GO" id="GO:0045905">
    <property type="term" value="P:positive regulation of translational termination"/>
    <property type="evidence" value="ECO:0007669"/>
    <property type="project" value="TreeGrafter"/>
</dbReference>
<organism evidence="5 6">
    <name type="scientific">Pinctada imbricata</name>
    <name type="common">Atlantic pearl-oyster</name>
    <name type="synonym">Pinctada martensii</name>
    <dbReference type="NCBI Taxonomy" id="66713"/>
    <lineage>
        <taxon>Eukaryota</taxon>
        <taxon>Metazoa</taxon>
        <taxon>Spiralia</taxon>
        <taxon>Lophotrochozoa</taxon>
        <taxon>Mollusca</taxon>
        <taxon>Bivalvia</taxon>
        <taxon>Autobranchia</taxon>
        <taxon>Pteriomorphia</taxon>
        <taxon>Pterioida</taxon>
        <taxon>Pterioidea</taxon>
        <taxon>Pteriidae</taxon>
        <taxon>Pinctada</taxon>
    </lineage>
</organism>
<dbReference type="PANTHER" id="PTHR12480">
    <property type="entry name" value="ARGININE DEMETHYLASE AND LYSYL-HYDROXYLASE JMJD"/>
    <property type="match status" value="1"/>
</dbReference>
<dbReference type="Pfam" id="PF02373">
    <property type="entry name" value="JmjC"/>
    <property type="match status" value="1"/>
</dbReference>
<evidence type="ECO:0000256" key="3">
    <source>
        <dbReference type="ARBA" id="ARBA00082904"/>
    </source>
</evidence>
<keyword evidence="6" id="KW-1185">Reference proteome</keyword>